<evidence type="ECO:0008006" key="5">
    <source>
        <dbReference type="Google" id="ProtNLM"/>
    </source>
</evidence>
<keyword evidence="4" id="KW-1185">Reference proteome</keyword>
<keyword evidence="2" id="KW-0732">Signal</keyword>
<dbReference type="EMBL" id="JAULSY010000002">
    <property type="protein sequence ID" value="KAK0674293.1"/>
    <property type="molecule type" value="Genomic_DNA"/>
</dbReference>
<proteinExistence type="predicted"/>
<gene>
    <name evidence="3" type="ORF">QBC41DRAFT_52757</name>
</gene>
<evidence type="ECO:0000256" key="2">
    <source>
        <dbReference type="SAM" id="SignalP"/>
    </source>
</evidence>
<reference evidence="3" key="1">
    <citation type="submission" date="2023-06" db="EMBL/GenBank/DDBJ databases">
        <title>Genome-scale phylogeny and comparative genomics of the fungal order Sordariales.</title>
        <authorList>
            <consortium name="Lawrence Berkeley National Laboratory"/>
            <person name="Hensen N."/>
            <person name="Bonometti L."/>
            <person name="Westerberg I."/>
            <person name="Brannstrom I.O."/>
            <person name="Guillou S."/>
            <person name="Cros-Aarteil S."/>
            <person name="Calhoun S."/>
            <person name="Haridas S."/>
            <person name="Kuo A."/>
            <person name="Mondo S."/>
            <person name="Pangilinan J."/>
            <person name="Riley R."/>
            <person name="Labutti K."/>
            <person name="Andreopoulos B."/>
            <person name="Lipzen A."/>
            <person name="Chen C."/>
            <person name="Yanf M."/>
            <person name="Daum C."/>
            <person name="Ng V."/>
            <person name="Clum A."/>
            <person name="Steindorff A."/>
            <person name="Ohm R."/>
            <person name="Martin F."/>
            <person name="Silar P."/>
            <person name="Natvig D."/>
            <person name="Lalanne C."/>
            <person name="Gautier V."/>
            <person name="Ament-Velasquez S.L."/>
            <person name="Kruys A."/>
            <person name="Hutchinson M.I."/>
            <person name="Powell A.J."/>
            <person name="Barry K."/>
            <person name="Miller A.N."/>
            <person name="Grigoriev I.V."/>
            <person name="Debuchy R."/>
            <person name="Gladieux P."/>
            <person name="Thoren M.H."/>
            <person name="Johannesson H."/>
        </authorList>
    </citation>
    <scope>NUCLEOTIDE SEQUENCE</scope>
    <source>
        <strain evidence="3">CBS 307.81</strain>
    </source>
</reference>
<evidence type="ECO:0000313" key="4">
    <source>
        <dbReference type="Proteomes" id="UP001174997"/>
    </source>
</evidence>
<sequence>MIWPRPPAGLSALFILLSLLFTTAHLSGLIDMPSLIIVCCDTNACTYLYPPHEERSARIPLQGQPSLIRGPLKDRNPLGHRRLRSALPPGECRKTRC</sequence>
<organism evidence="3 4">
    <name type="scientific">Cercophora samala</name>
    <dbReference type="NCBI Taxonomy" id="330535"/>
    <lineage>
        <taxon>Eukaryota</taxon>
        <taxon>Fungi</taxon>
        <taxon>Dikarya</taxon>
        <taxon>Ascomycota</taxon>
        <taxon>Pezizomycotina</taxon>
        <taxon>Sordariomycetes</taxon>
        <taxon>Sordariomycetidae</taxon>
        <taxon>Sordariales</taxon>
        <taxon>Lasiosphaeriaceae</taxon>
        <taxon>Cercophora</taxon>
    </lineage>
</organism>
<evidence type="ECO:0000256" key="1">
    <source>
        <dbReference type="SAM" id="MobiDB-lite"/>
    </source>
</evidence>
<feature type="signal peptide" evidence="2">
    <location>
        <begin position="1"/>
        <end position="28"/>
    </location>
</feature>
<dbReference type="AlphaFoldDB" id="A0AA40DEZ3"/>
<feature type="region of interest" description="Disordered" evidence="1">
    <location>
        <begin position="64"/>
        <end position="97"/>
    </location>
</feature>
<feature type="chain" id="PRO_5041398577" description="Secreted protein" evidence="2">
    <location>
        <begin position="29"/>
        <end position="97"/>
    </location>
</feature>
<accession>A0AA40DEZ3</accession>
<comment type="caution">
    <text evidence="3">The sequence shown here is derived from an EMBL/GenBank/DDBJ whole genome shotgun (WGS) entry which is preliminary data.</text>
</comment>
<name>A0AA40DEZ3_9PEZI</name>
<dbReference type="Proteomes" id="UP001174997">
    <property type="component" value="Unassembled WGS sequence"/>
</dbReference>
<evidence type="ECO:0000313" key="3">
    <source>
        <dbReference type="EMBL" id="KAK0674293.1"/>
    </source>
</evidence>
<protein>
    <recommendedName>
        <fullName evidence="5">Secreted protein</fullName>
    </recommendedName>
</protein>